<protein>
    <submittedName>
        <fullName evidence="1">Uncharacterized protein</fullName>
    </submittedName>
</protein>
<proteinExistence type="predicted"/>
<organism evidence="1 2">
    <name type="scientific">Citrus x changshan-huyou</name>
    <dbReference type="NCBI Taxonomy" id="2935761"/>
    <lineage>
        <taxon>Eukaryota</taxon>
        <taxon>Viridiplantae</taxon>
        <taxon>Streptophyta</taxon>
        <taxon>Embryophyta</taxon>
        <taxon>Tracheophyta</taxon>
        <taxon>Spermatophyta</taxon>
        <taxon>Magnoliopsida</taxon>
        <taxon>eudicotyledons</taxon>
        <taxon>Gunneridae</taxon>
        <taxon>Pentapetalae</taxon>
        <taxon>rosids</taxon>
        <taxon>malvids</taxon>
        <taxon>Sapindales</taxon>
        <taxon>Rutaceae</taxon>
        <taxon>Aurantioideae</taxon>
        <taxon>Citrus</taxon>
    </lineage>
</organism>
<dbReference type="Gene3D" id="1.20.1110.10">
    <property type="entry name" value="Calcium-transporting ATPase, transmembrane domain"/>
    <property type="match status" value="1"/>
</dbReference>
<name>A0AAP0Q865_9ROSI</name>
<evidence type="ECO:0000313" key="2">
    <source>
        <dbReference type="Proteomes" id="UP001428341"/>
    </source>
</evidence>
<dbReference type="EMBL" id="JBCGBO010000025">
    <property type="protein sequence ID" value="KAK9175085.1"/>
    <property type="molecule type" value="Genomic_DNA"/>
</dbReference>
<sequence>MGKLCGSSGFDSPLIFHGSSQKHQLTNAKKHYGVRKRVGLKSAEVERRRKIDGLNELEKRWAINLEFNRGTIQRHTRSESGTRLIGMETEIGKVHRQIYVASQSEEDAPLKKKLNDFGEVLTKMIGVICVLYDVIEVGVAWGLVEGMDGDDMEPSPSVEITVVVCGVTSSSKGFESCVQFGFWDARGCGMVSDGSRVMLAAVGWRRRLPKGRPGCGGCDETKAYLD</sequence>
<gene>
    <name evidence="1" type="ORF">WN944_027091</name>
</gene>
<dbReference type="SUPFAM" id="SSF81665">
    <property type="entry name" value="Calcium ATPase, transmembrane domain M"/>
    <property type="match status" value="1"/>
</dbReference>
<reference evidence="1 2" key="1">
    <citation type="submission" date="2024-05" db="EMBL/GenBank/DDBJ databases">
        <title>Haplotype-resolved chromosome-level genome assembly of Huyou (Citrus changshanensis).</title>
        <authorList>
            <person name="Miao C."/>
            <person name="Chen W."/>
            <person name="Wu Y."/>
            <person name="Wang L."/>
            <person name="Zhao S."/>
            <person name="Grierson D."/>
            <person name="Xu C."/>
            <person name="Chen K."/>
        </authorList>
    </citation>
    <scope>NUCLEOTIDE SEQUENCE [LARGE SCALE GENOMIC DNA]</scope>
    <source>
        <strain evidence="1">01-14</strain>
        <tissue evidence="1">Leaf</tissue>
    </source>
</reference>
<dbReference type="InterPro" id="IPR023298">
    <property type="entry name" value="ATPase_P-typ_TM_dom_sf"/>
</dbReference>
<evidence type="ECO:0000313" key="1">
    <source>
        <dbReference type="EMBL" id="KAK9175085.1"/>
    </source>
</evidence>
<keyword evidence="2" id="KW-1185">Reference proteome</keyword>
<dbReference type="Gene3D" id="2.70.150.10">
    <property type="entry name" value="Calcium-transporting ATPase, cytoplasmic transduction domain A"/>
    <property type="match status" value="1"/>
</dbReference>
<comment type="caution">
    <text evidence="1">The sequence shown here is derived from an EMBL/GenBank/DDBJ whole genome shotgun (WGS) entry which is preliminary data.</text>
</comment>
<dbReference type="AlphaFoldDB" id="A0AAP0Q865"/>
<dbReference type="Proteomes" id="UP001428341">
    <property type="component" value="Unassembled WGS sequence"/>
</dbReference>
<accession>A0AAP0Q865</accession>